<feature type="transmembrane region" description="Helical" evidence="1">
    <location>
        <begin position="6"/>
        <end position="27"/>
    </location>
</feature>
<proteinExistence type="predicted"/>
<feature type="transmembrane region" description="Helical" evidence="1">
    <location>
        <begin position="39"/>
        <end position="59"/>
    </location>
</feature>
<protein>
    <submittedName>
        <fullName evidence="2">DUF4199 domain-containing protein</fullName>
    </submittedName>
</protein>
<dbReference type="Pfam" id="PF13858">
    <property type="entry name" value="DUF4199"/>
    <property type="match status" value="1"/>
</dbReference>
<evidence type="ECO:0000313" key="2">
    <source>
        <dbReference type="EMBL" id="QAR31154.1"/>
    </source>
</evidence>
<evidence type="ECO:0000256" key="1">
    <source>
        <dbReference type="SAM" id="Phobius"/>
    </source>
</evidence>
<accession>A0A3R5X021</accession>
<reference evidence="2 3" key="1">
    <citation type="submission" date="2019-01" db="EMBL/GenBank/DDBJ databases">
        <title>Whole Genome of Ornithobacterium rhinotracheale FARPER-174b.</title>
        <authorList>
            <person name="Tataje-Lavanda L.A."/>
            <person name="Montalvan A."/>
            <person name="Montesinos R."/>
            <person name="Zimic M."/>
            <person name="Fernandez-Sanchez M."/>
            <person name="Fernandez-Diaz M."/>
        </authorList>
    </citation>
    <scope>NUCLEOTIDE SEQUENCE [LARGE SCALE GENOMIC DNA]</scope>
    <source>
        <strain evidence="2 3">FARPER-174b</strain>
    </source>
</reference>
<name>A0A3R5X021_ORNRH</name>
<dbReference type="OrthoDB" id="1451172at2"/>
<keyword evidence="1" id="KW-0472">Membrane</keyword>
<sequence length="187" mass="21538">MLKNIIFKSTAILFFLTMVIFTAVQVLFRTQEYFQFSQFQYLIATAIGNAFVLTTLYAVMAAYNMIKQSSHPDLHFFKVFGLCFSPGTLAGFMSLISIFAFFYYVQPDWIEQFKNEYLDYSLLDAKEAGDYEKVAKVVNSQAVRDTNILNIRTFTLLSLVLVFFNFSLGIMMALLWKVRTTPFKSNA</sequence>
<dbReference type="AlphaFoldDB" id="A0A3R5X021"/>
<organism evidence="2 3">
    <name type="scientific">Ornithobacterium rhinotracheale</name>
    <dbReference type="NCBI Taxonomy" id="28251"/>
    <lineage>
        <taxon>Bacteria</taxon>
        <taxon>Pseudomonadati</taxon>
        <taxon>Bacteroidota</taxon>
        <taxon>Flavobacteriia</taxon>
        <taxon>Flavobacteriales</taxon>
        <taxon>Weeksellaceae</taxon>
        <taxon>Ornithobacterium</taxon>
    </lineage>
</organism>
<dbReference type="InterPro" id="IPR025250">
    <property type="entry name" value="DUF4199"/>
</dbReference>
<gene>
    <name evidence="2" type="ORF">EQP59_07315</name>
</gene>
<dbReference type="EMBL" id="CP035107">
    <property type="protein sequence ID" value="QAR31154.1"/>
    <property type="molecule type" value="Genomic_DNA"/>
</dbReference>
<feature type="transmembrane region" description="Helical" evidence="1">
    <location>
        <begin position="154"/>
        <end position="176"/>
    </location>
</feature>
<dbReference type="RefSeq" id="WP_128501601.1">
    <property type="nucleotide sequence ID" value="NZ_CP035107.1"/>
</dbReference>
<feature type="transmembrane region" description="Helical" evidence="1">
    <location>
        <begin position="79"/>
        <end position="105"/>
    </location>
</feature>
<keyword evidence="1" id="KW-0812">Transmembrane</keyword>
<evidence type="ECO:0000313" key="3">
    <source>
        <dbReference type="Proteomes" id="UP000287701"/>
    </source>
</evidence>
<dbReference type="Proteomes" id="UP000287701">
    <property type="component" value="Chromosome"/>
</dbReference>
<keyword evidence="1" id="KW-1133">Transmembrane helix</keyword>